<dbReference type="GO" id="GO:0004497">
    <property type="term" value="F:monooxygenase activity"/>
    <property type="evidence" value="ECO:0007669"/>
    <property type="project" value="InterPro"/>
</dbReference>
<dbReference type="Gene3D" id="1.10.630.10">
    <property type="entry name" value="Cytochrome P450"/>
    <property type="match status" value="1"/>
</dbReference>
<dbReference type="KEGG" id="mng:MNEG_14870"/>
<dbReference type="InterPro" id="IPR001128">
    <property type="entry name" value="Cyt_P450"/>
</dbReference>
<feature type="compositionally biased region" description="Low complexity" evidence="1">
    <location>
        <begin position="9"/>
        <end position="22"/>
    </location>
</feature>
<dbReference type="Pfam" id="PF00067">
    <property type="entry name" value="p450"/>
    <property type="match status" value="1"/>
</dbReference>
<evidence type="ECO:0000256" key="1">
    <source>
        <dbReference type="SAM" id="MobiDB-lite"/>
    </source>
</evidence>
<dbReference type="GO" id="GO:0016705">
    <property type="term" value="F:oxidoreductase activity, acting on paired donors, with incorporation or reduction of molecular oxygen"/>
    <property type="evidence" value="ECO:0007669"/>
    <property type="project" value="InterPro"/>
</dbReference>
<dbReference type="InterPro" id="IPR036396">
    <property type="entry name" value="Cyt_P450_sf"/>
</dbReference>
<dbReference type="GO" id="GO:0020037">
    <property type="term" value="F:heme binding"/>
    <property type="evidence" value="ECO:0007669"/>
    <property type="project" value="InterPro"/>
</dbReference>
<protein>
    <submittedName>
        <fullName evidence="2">Uncharacterized protein</fullName>
    </submittedName>
</protein>
<dbReference type="RefSeq" id="XP_013892112.1">
    <property type="nucleotide sequence ID" value="XM_014036658.1"/>
</dbReference>
<feature type="region of interest" description="Disordered" evidence="1">
    <location>
        <begin position="1"/>
        <end position="22"/>
    </location>
</feature>
<dbReference type="Proteomes" id="UP000054498">
    <property type="component" value="Unassembled WGS sequence"/>
</dbReference>
<proteinExistence type="predicted"/>
<dbReference type="AlphaFoldDB" id="A0A0D2IZ10"/>
<organism evidence="2 3">
    <name type="scientific">Monoraphidium neglectum</name>
    <dbReference type="NCBI Taxonomy" id="145388"/>
    <lineage>
        <taxon>Eukaryota</taxon>
        <taxon>Viridiplantae</taxon>
        <taxon>Chlorophyta</taxon>
        <taxon>core chlorophytes</taxon>
        <taxon>Chlorophyceae</taxon>
        <taxon>CS clade</taxon>
        <taxon>Sphaeropleales</taxon>
        <taxon>Selenastraceae</taxon>
        <taxon>Monoraphidium</taxon>
    </lineage>
</organism>
<sequence length="168" mass="18498">MQTHSTTLRGARPQGARAAAPRPVRAPIVARRVVVTHANGDGSVQSSIDESTLDDRIASGEFSDVGSTKERITRPVRKLLAQDPVGIGRFLALQLAQLGRQWRAIAARRMPEARGDIREIVGQPVFVPLYRLAQRYGKIFRLSFGPKTFVIISDPKYAKQILATNADK</sequence>
<reference evidence="2 3" key="1">
    <citation type="journal article" date="2013" name="BMC Genomics">
        <title>Reconstruction of the lipid metabolism for the microalga Monoraphidium neglectum from its genome sequence reveals characteristics suitable for biofuel production.</title>
        <authorList>
            <person name="Bogen C."/>
            <person name="Al-Dilaimi A."/>
            <person name="Albersmeier A."/>
            <person name="Wichmann J."/>
            <person name="Grundmann M."/>
            <person name="Rupp O."/>
            <person name="Lauersen K.J."/>
            <person name="Blifernez-Klassen O."/>
            <person name="Kalinowski J."/>
            <person name="Goesmann A."/>
            <person name="Mussgnug J.H."/>
            <person name="Kruse O."/>
        </authorList>
    </citation>
    <scope>NUCLEOTIDE SEQUENCE [LARGE SCALE GENOMIC DNA]</scope>
    <source>
        <strain evidence="2 3">SAG 48.87</strain>
    </source>
</reference>
<dbReference type="GeneID" id="25732475"/>
<evidence type="ECO:0000313" key="2">
    <source>
        <dbReference type="EMBL" id="KIY93092.1"/>
    </source>
</evidence>
<accession>A0A0D2IZ10</accession>
<keyword evidence="3" id="KW-1185">Reference proteome</keyword>
<dbReference type="EMBL" id="KK105054">
    <property type="protein sequence ID" value="KIY93092.1"/>
    <property type="molecule type" value="Genomic_DNA"/>
</dbReference>
<evidence type="ECO:0000313" key="3">
    <source>
        <dbReference type="Proteomes" id="UP000054498"/>
    </source>
</evidence>
<dbReference type="STRING" id="145388.A0A0D2IZ10"/>
<dbReference type="GO" id="GO:0005506">
    <property type="term" value="F:iron ion binding"/>
    <property type="evidence" value="ECO:0007669"/>
    <property type="project" value="InterPro"/>
</dbReference>
<gene>
    <name evidence="2" type="ORF">MNEG_14870</name>
</gene>
<dbReference type="SUPFAM" id="SSF48264">
    <property type="entry name" value="Cytochrome P450"/>
    <property type="match status" value="1"/>
</dbReference>
<name>A0A0D2IZ10_9CHLO</name>
<dbReference type="OrthoDB" id="1470350at2759"/>